<feature type="region of interest" description="Disordered" evidence="11">
    <location>
        <begin position="114"/>
        <end position="138"/>
    </location>
</feature>
<accession>A0A8K9UCS6</accession>
<protein>
    <recommendedName>
        <fullName evidence="10">Calcium uniporter regulatory subunit MCUb</fullName>
    </recommendedName>
</protein>
<dbReference type="GeneTree" id="ENSGT00940000158059"/>
<feature type="compositionally biased region" description="Pro residues" evidence="11">
    <location>
        <begin position="22"/>
        <end position="48"/>
    </location>
</feature>
<evidence type="ECO:0000256" key="2">
    <source>
        <dbReference type="ARBA" id="ARBA00005653"/>
    </source>
</evidence>
<gene>
    <name evidence="13" type="primary">MCUB</name>
</gene>
<evidence type="ECO:0000256" key="4">
    <source>
        <dbReference type="ARBA" id="ARBA00022568"/>
    </source>
</evidence>
<keyword evidence="7 10" id="KW-1133">Transmembrane helix</keyword>
<evidence type="ECO:0000259" key="12">
    <source>
        <dbReference type="Pfam" id="PF04678"/>
    </source>
</evidence>
<dbReference type="PANTHER" id="PTHR13462">
    <property type="entry name" value="CALCIUM UNIPORTER PROTEIN, MITOCHONDRIAL"/>
    <property type="match status" value="1"/>
</dbReference>
<feature type="transmembrane region" description="Helical" evidence="10">
    <location>
        <begin position="331"/>
        <end position="349"/>
    </location>
</feature>
<keyword evidence="4 10" id="KW-0109">Calcium transport</keyword>
<keyword evidence="6 10" id="KW-0106">Calcium</keyword>
<keyword evidence="5 10" id="KW-0812">Transmembrane</keyword>
<keyword evidence="8 10" id="KW-0406">Ion transport</keyword>
<dbReference type="GO" id="GO:0051560">
    <property type="term" value="P:mitochondrial calcium ion homeostasis"/>
    <property type="evidence" value="ECO:0007669"/>
    <property type="project" value="UniProtKB-UniRule"/>
</dbReference>
<dbReference type="Proteomes" id="UP000694395">
    <property type="component" value="Unassembled WGS sequence"/>
</dbReference>
<feature type="domain" description="Calcium uniporter protein C-terminal" evidence="12">
    <location>
        <begin position="185"/>
        <end position="385"/>
    </location>
</feature>
<dbReference type="GO" id="GO:1990246">
    <property type="term" value="C:uniplex complex"/>
    <property type="evidence" value="ECO:0007669"/>
    <property type="project" value="TreeGrafter"/>
</dbReference>
<feature type="transmembrane region" description="Helical" evidence="10">
    <location>
        <begin position="302"/>
        <end position="325"/>
    </location>
</feature>
<keyword evidence="3 10" id="KW-0813">Transport</keyword>
<keyword evidence="14" id="KW-1185">Reference proteome</keyword>
<evidence type="ECO:0000313" key="14">
    <source>
        <dbReference type="Proteomes" id="UP000694395"/>
    </source>
</evidence>
<feature type="compositionally biased region" description="Pro residues" evidence="11">
    <location>
        <begin position="58"/>
        <end position="67"/>
    </location>
</feature>
<reference evidence="13" key="1">
    <citation type="submission" date="2025-08" db="UniProtKB">
        <authorList>
            <consortium name="Ensembl"/>
        </authorList>
    </citation>
    <scope>IDENTIFICATION</scope>
</reference>
<dbReference type="GO" id="GO:0036444">
    <property type="term" value="P:calcium import into the mitochondrion"/>
    <property type="evidence" value="ECO:0007669"/>
    <property type="project" value="TreeGrafter"/>
</dbReference>
<evidence type="ECO:0000256" key="1">
    <source>
        <dbReference type="ARBA" id="ARBA00004141"/>
    </source>
</evidence>
<keyword evidence="10" id="KW-0496">Mitochondrion</keyword>
<feature type="compositionally biased region" description="Low complexity" evidence="11">
    <location>
        <begin position="114"/>
        <end position="128"/>
    </location>
</feature>
<sequence>MNCNSPLSPPPSALSSPLLSLLPPPLSPPPSSLSPPPPSPPSPPPFPLLPLRLLSLLPPSPLSPPPVSSLSSPLLLSPPPPSPLSPPPSSLSSPHSSLSSPLLLSPPPLLSLHPPSSLSSSSVSSLSTPAPPSPLSVSSPDISVQYKYGRPVLSLPLPSRSELCQFSLRPMLMTVTDFLSDIQREDPGVAIAAVLSTDGEKVCSSTSIDTVLNQDFQILINSTIYRIHSPGRESPEHSTSIDDMKTVVHMLQSALNLPEHQLLRQIQLLRRLDTLKQELGPLEEVRAQVAGRAESQSMRVEWAVLAFLSLQGSFLGYLTWFVFAWDVMEPVTYFITYATSMGFLGYYILTKQELLYPDAKDRQFLHFFHKRAAMEHFDTHRYNALRDQLATVRTHYQAIVRTHYQAIVRTHYQAIVRTQIHYQAIVRTHYQAIVRTHTDTTHYETNWLR</sequence>
<evidence type="ECO:0000256" key="3">
    <source>
        <dbReference type="ARBA" id="ARBA00022448"/>
    </source>
</evidence>
<reference evidence="13" key="2">
    <citation type="submission" date="2025-09" db="UniProtKB">
        <authorList>
            <consortium name="Ensembl"/>
        </authorList>
    </citation>
    <scope>IDENTIFICATION</scope>
</reference>
<dbReference type="PANTHER" id="PTHR13462:SF6">
    <property type="entry name" value="CALCIUM UNIPORTER REGULATORY SUBUNIT MCUB, MITOCHONDRIAL"/>
    <property type="match status" value="1"/>
</dbReference>
<dbReference type="Ensembl" id="ENSOMYT00000142607.1">
    <property type="protein sequence ID" value="ENSOMYP00000107184.1"/>
    <property type="gene ID" value="ENSOMYG00000068222.1"/>
</dbReference>
<feature type="compositionally biased region" description="Pro residues" evidence="11">
    <location>
        <begin position="76"/>
        <end position="89"/>
    </location>
</feature>
<keyword evidence="10" id="KW-0999">Mitochondrion inner membrane</keyword>
<evidence type="ECO:0000256" key="5">
    <source>
        <dbReference type="ARBA" id="ARBA00022692"/>
    </source>
</evidence>
<evidence type="ECO:0000256" key="10">
    <source>
        <dbReference type="RuleBase" id="RU367035"/>
    </source>
</evidence>
<dbReference type="GO" id="GO:0019855">
    <property type="term" value="F:calcium channel inhibitor activity"/>
    <property type="evidence" value="ECO:0007669"/>
    <property type="project" value="TreeGrafter"/>
</dbReference>
<evidence type="ECO:0000256" key="6">
    <source>
        <dbReference type="ARBA" id="ARBA00022837"/>
    </source>
</evidence>
<feature type="compositionally biased region" description="Low complexity" evidence="11">
    <location>
        <begin position="90"/>
        <end position="99"/>
    </location>
</feature>
<evidence type="ECO:0000313" key="13">
    <source>
        <dbReference type="Ensembl" id="ENSOMYP00000107184.1"/>
    </source>
</evidence>
<evidence type="ECO:0000256" key="11">
    <source>
        <dbReference type="SAM" id="MobiDB-lite"/>
    </source>
</evidence>
<evidence type="ECO:0000256" key="8">
    <source>
        <dbReference type="ARBA" id="ARBA00023065"/>
    </source>
</evidence>
<comment type="subcellular location">
    <subcellularLocation>
        <location evidence="1">Membrane</location>
        <topology evidence="1">Multi-pass membrane protein</topology>
    </subcellularLocation>
    <subcellularLocation>
        <location evidence="10">Mitochondrion inner membrane</location>
        <topology evidence="10">Multi-pass membrane protein</topology>
    </subcellularLocation>
</comment>
<organism evidence="13 14">
    <name type="scientific">Oncorhynchus mykiss</name>
    <name type="common">Rainbow trout</name>
    <name type="synonym">Salmo gairdneri</name>
    <dbReference type="NCBI Taxonomy" id="8022"/>
    <lineage>
        <taxon>Eukaryota</taxon>
        <taxon>Metazoa</taxon>
        <taxon>Chordata</taxon>
        <taxon>Craniata</taxon>
        <taxon>Vertebrata</taxon>
        <taxon>Euteleostomi</taxon>
        <taxon>Actinopterygii</taxon>
        <taxon>Neopterygii</taxon>
        <taxon>Teleostei</taxon>
        <taxon>Protacanthopterygii</taxon>
        <taxon>Salmoniformes</taxon>
        <taxon>Salmonidae</taxon>
        <taxon>Salmoninae</taxon>
        <taxon>Oncorhynchus</taxon>
    </lineage>
</organism>
<proteinExistence type="inferred from homology"/>
<evidence type="ECO:0000256" key="7">
    <source>
        <dbReference type="ARBA" id="ARBA00022989"/>
    </source>
</evidence>
<feature type="region of interest" description="Disordered" evidence="11">
    <location>
        <begin position="1"/>
        <end position="99"/>
    </location>
</feature>
<dbReference type="AlphaFoldDB" id="A0A8K9UCS6"/>
<name>A0A8K9UCS6_ONCMY</name>
<keyword evidence="9 10" id="KW-0472">Membrane</keyword>
<dbReference type="InterPro" id="IPR039055">
    <property type="entry name" value="MCU_fam"/>
</dbReference>
<dbReference type="InterPro" id="IPR006769">
    <property type="entry name" value="MCU_C"/>
</dbReference>
<comment type="similarity">
    <text evidence="2 10">Belongs to the MCU (TC 1.A.77) family.</text>
</comment>
<evidence type="ECO:0000256" key="9">
    <source>
        <dbReference type="ARBA" id="ARBA00023136"/>
    </source>
</evidence>
<dbReference type="Pfam" id="PF04678">
    <property type="entry name" value="MCU"/>
    <property type="match status" value="1"/>
</dbReference>